<dbReference type="SMART" id="SM00091">
    <property type="entry name" value="PAS"/>
    <property type="match status" value="1"/>
</dbReference>
<evidence type="ECO:0000256" key="5">
    <source>
        <dbReference type="SAM" id="Coils"/>
    </source>
</evidence>
<keyword evidence="9" id="KW-1185">Reference proteome</keyword>
<keyword evidence="8" id="KW-0675">Receptor</keyword>
<evidence type="ECO:0000256" key="3">
    <source>
        <dbReference type="ARBA" id="ARBA00029447"/>
    </source>
</evidence>
<dbReference type="InterPro" id="IPR000014">
    <property type="entry name" value="PAS"/>
</dbReference>
<feature type="coiled-coil region" evidence="5">
    <location>
        <begin position="306"/>
        <end position="340"/>
    </location>
</feature>
<dbReference type="PROSITE" id="PS50111">
    <property type="entry name" value="CHEMOTAXIS_TRANSDUC_2"/>
    <property type="match status" value="1"/>
</dbReference>
<dbReference type="PRINTS" id="PR00260">
    <property type="entry name" value="CHEMTRNSDUCR"/>
</dbReference>
<protein>
    <submittedName>
        <fullName evidence="8">Aerotaxis receptor Aer</fullName>
    </submittedName>
</protein>
<dbReference type="InterPro" id="IPR004090">
    <property type="entry name" value="Chemotax_Me-accpt_rcpt"/>
</dbReference>
<dbReference type="EMBL" id="BMDY01000010">
    <property type="protein sequence ID" value="GGB06132.1"/>
    <property type="molecule type" value="Genomic_DNA"/>
</dbReference>
<dbReference type="Pfam" id="PF08447">
    <property type="entry name" value="PAS_3"/>
    <property type="match status" value="1"/>
</dbReference>
<dbReference type="Gene3D" id="3.30.450.20">
    <property type="entry name" value="PAS domain"/>
    <property type="match status" value="1"/>
</dbReference>
<gene>
    <name evidence="8" type="ORF">GCM10007414_19300</name>
</gene>
<dbReference type="PROSITE" id="PS50112">
    <property type="entry name" value="PAS"/>
    <property type="match status" value="1"/>
</dbReference>
<evidence type="ECO:0000313" key="8">
    <source>
        <dbReference type="EMBL" id="GGB06132.1"/>
    </source>
</evidence>
<dbReference type="InterPro" id="IPR035965">
    <property type="entry name" value="PAS-like_dom_sf"/>
</dbReference>
<organism evidence="8 9">
    <name type="scientific">Agarivorans gilvus</name>
    <dbReference type="NCBI Taxonomy" id="680279"/>
    <lineage>
        <taxon>Bacteria</taxon>
        <taxon>Pseudomonadati</taxon>
        <taxon>Pseudomonadota</taxon>
        <taxon>Gammaproteobacteria</taxon>
        <taxon>Alteromonadales</taxon>
        <taxon>Alteromonadaceae</taxon>
        <taxon>Agarivorans</taxon>
    </lineage>
</organism>
<comment type="similarity">
    <text evidence="3">Belongs to the methyl-accepting chemotaxis (MCP) protein family.</text>
</comment>
<evidence type="ECO:0000259" key="7">
    <source>
        <dbReference type="PROSITE" id="PS50112"/>
    </source>
</evidence>
<keyword evidence="2 4" id="KW-0807">Transducer</keyword>
<evidence type="ECO:0000256" key="4">
    <source>
        <dbReference type="PROSITE-ProRule" id="PRU00284"/>
    </source>
</evidence>
<dbReference type="SMART" id="SM00283">
    <property type="entry name" value="MA"/>
    <property type="match status" value="1"/>
</dbReference>
<dbReference type="CDD" id="cd00130">
    <property type="entry name" value="PAS"/>
    <property type="match status" value="1"/>
</dbReference>
<evidence type="ECO:0000259" key="6">
    <source>
        <dbReference type="PROSITE" id="PS50111"/>
    </source>
</evidence>
<dbReference type="InterPro" id="IPR013655">
    <property type="entry name" value="PAS_fold_3"/>
</dbReference>
<dbReference type="Gene3D" id="1.10.287.950">
    <property type="entry name" value="Methyl-accepting chemotaxis protein"/>
    <property type="match status" value="1"/>
</dbReference>
<dbReference type="NCBIfam" id="TIGR00229">
    <property type="entry name" value="sensory_box"/>
    <property type="match status" value="1"/>
</dbReference>
<dbReference type="InterPro" id="IPR004089">
    <property type="entry name" value="MCPsignal_dom"/>
</dbReference>
<dbReference type="PANTHER" id="PTHR32089:SF52">
    <property type="entry name" value="CHEMOTAXIS SIGNAL TRANSDUCTION SYSTEM METHYL ACCEPTING SENSORY TRANSDUCER WITH PAS SENSORY DOMAIN"/>
    <property type="match status" value="1"/>
</dbReference>
<reference evidence="9" key="1">
    <citation type="journal article" date="2019" name="Int. J. Syst. Evol. Microbiol.">
        <title>The Global Catalogue of Microorganisms (GCM) 10K type strain sequencing project: providing services to taxonomists for standard genome sequencing and annotation.</title>
        <authorList>
            <consortium name="The Broad Institute Genomics Platform"/>
            <consortium name="The Broad Institute Genome Sequencing Center for Infectious Disease"/>
            <person name="Wu L."/>
            <person name="Ma J."/>
        </authorList>
    </citation>
    <scope>NUCLEOTIDE SEQUENCE [LARGE SCALE GENOMIC DNA]</scope>
    <source>
        <strain evidence="9">CGMCC 1.10131</strain>
    </source>
</reference>
<sequence>MDMPVILDEEVLYDQNAQLVSTTDLQGDITYANDEFCRIAGYSLEELLGQHHNIVRHPEMPKAAFADLWAKLKAGEAWRGMVKNRCKDGRYYWVDAYVTPLYQEGRHIGYQSVRVAPKAEHKQRAELIYSKLNRGKPIDPAWRARRVRSGLSAVLLLAGLWGAVTHLEGFEILYASLFFVGLFALNYNELISTPVNLSKMRKSFDSPSRYIYEGAEPFDVARFHIGLLEARIKTILGRTADSTKRLQVLSNELASISITTSKAVDVETVELEQLSAAIHQMSMTASEISSSTVQATEKVGATQSHCRQTQDNMEETKQQVQALSSDVQQAESLAHELTEDADGIAKVMGEIQGIADQTNLLALNAAIEAARAGEQGRGFSVVADEVRALSNRTHQATRLIEQSVQKMQQSLASWADRMKSSREQAESCFDTANRSTELVEEISAMMNELLDVSTTISVAAEQQSVVSSNISENVARISQLSQETRQHANELQSSSTELAKKSDDIASLSDMFA</sequence>
<dbReference type="Proteomes" id="UP000651977">
    <property type="component" value="Unassembled WGS sequence"/>
</dbReference>
<dbReference type="SUPFAM" id="SSF55785">
    <property type="entry name" value="PYP-like sensor domain (PAS domain)"/>
    <property type="match status" value="1"/>
</dbReference>
<evidence type="ECO:0000313" key="9">
    <source>
        <dbReference type="Proteomes" id="UP000651977"/>
    </source>
</evidence>
<comment type="subcellular location">
    <subcellularLocation>
        <location evidence="1">Membrane</location>
    </subcellularLocation>
</comment>
<dbReference type="CDD" id="cd11386">
    <property type="entry name" value="MCP_signal"/>
    <property type="match status" value="1"/>
</dbReference>
<evidence type="ECO:0000256" key="1">
    <source>
        <dbReference type="ARBA" id="ARBA00004370"/>
    </source>
</evidence>
<keyword evidence="5" id="KW-0175">Coiled coil</keyword>
<name>A0ABQ1I2U0_9ALTE</name>
<proteinExistence type="inferred from homology"/>
<accession>A0ABQ1I2U0</accession>
<comment type="caution">
    <text evidence="8">The sequence shown here is derived from an EMBL/GenBank/DDBJ whole genome shotgun (WGS) entry which is preliminary data.</text>
</comment>
<feature type="domain" description="Methyl-accepting transducer" evidence="6">
    <location>
        <begin position="242"/>
        <end position="478"/>
    </location>
</feature>
<dbReference type="PANTHER" id="PTHR32089">
    <property type="entry name" value="METHYL-ACCEPTING CHEMOTAXIS PROTEIN MCPB"/>
    <property type="match status" value="1"/>
</dbReference>
<dbReference type="Pfam" id="PF00015">
    <property type="entry name" value="MCPsignal"/>
    <property type="match status" value="1"/>
</dbReference>
<feature type="domain" description="PAS" evidence="7">
    <location>
        <begin position="24"/>
        <end position="59"/>
    </location>
</feature>
<dbReference type="SUPFAM" id="SSF58104">
    <property type="entry name" value="Methyl-accepting chemotaxis protein (MCP) signaling domain"/>
    <property type="match status" value="1"/>
</dbReference>
<evidence type="ECO:0000256" key="2">
    <source>
        <dbReference type="ARBA" id="ARBA00023224"/>
    </source>
</evidence>